<keyword evidence="5" id="KW-0808">Transferase</keyword>
<evidence type="ECO:0000256" key="7">
    <source>
        <dbReference type="ARBA" id="ARBA00022777"/>
    </source>
</evidence>
<proteinExistence type="predicted"/>
<feature type="chain" id="PRO_5016983807" description="histidine kinase" evidence="11">
    <location>
        <begin position="20"/>
        <end position="433"/>
    </location>
</feature>
<dbReference type="InterPro" id="IPR003660">
    <property type="entry name" value="HAMP_dom"/>
</dbReference>
<organism evidence="14 15">
    <name type="scientific">Sphaerisporangium album</name>
    <dbReference type="NCBI Taxonomy" id="509200"/>
    <lineage>
        <taxon>Bacteria</taxon>
        <taxon>Bacillati</taxon>
        <taxon>Actinomycetota</taxon>
        <taxon>Actinomycetes</taxon>
        <taxon>Streptosporangiales</taxon>
        <taxon>Streptosporangiaceae</taxon>
        <taxon>Sphaerisporangium</taxon>
    </lineage>
</organism>
<dbReference type="GO" id="GO:0000155">
    <property type="term" value="F:phosphorelay sensor kinase activity"/>
    <property type="evidence" value="ECO:0007669"/>
    <property type="project" value="InterPro"/>
</dbReference>
<evidence type="ECO:0000259" key="12">
    <source>
        <dbReference type="PROSITE" id="PS50109"/>
    </source>
</evidence>
<keyword evidence="15" id="KW-1185">Reference proteome</keyword>
<evidence type="ECO:0000256" key="6">
    <source>
        <dbReference type="ARBA" id="ARBA00022692"/>
    </source>
</evidence>
<dbReference type="Pfam" id="PF00512">
    <property type="entry name" value="HisKA"/>
    <property type="match status" value="1"/>
</dbReference>
<keyword evidence="7 14" id="KW-0418">Kinase</keyword>
<accession>A0A367F9I6</accession>
<feature type="domain" description="HAMP" evidence="13">
    <location>
        <begin position="171"/>
        <end position="211"/>
    </location>
</feature>
<dbReference type="CDD" id="cd00082">
    <property type="entry name" value="HisKA"/>
    <property type="match status" value="1"/>
</dbReference>
<protein>
    <recommendedName>
        <fullName evidence="3">histidine kinase</fullName>
        <ecNumber evidence="3">2.7.13.3</ecNumber>
    </recommendedName>
</protein>
<keyword evidence="4" id="KW-0597">Phosphoprotein</keyword>
<evidence type="ECO:0000259" key="13">
    <source>
        <dbReference type="PROSITE" id="PS50885"/>
    </source>
</evidence>
<dbReference type="InterPro" id="IPR036097">
    <property type="entry name" value="HisK_dim/P_sf"/>
</dbReference>
<dbReference type="InterPro" id="IPR005467">
    <property type="entry name" value="His_kinase_dom"/>
</dbReference>
<dbReference type="AlphaFoldDB" id="A0A367F9I6"/>
<dbReference type="PRINTS" id="PR00344">
    <property type="entry name" value="BCTRLSENSOR"/>
</dbReference>
<keyword evidence="11" id="KW-0732">Signal</keyword>
<evidence type="ECO:0000313" key="14">
    <source>
        <dbReference type="EMBL" id="RCG26921.1"/>
    </source>
</evidence>
<comment type="caution">
    <text evidence="14">The sequence shown here is derived from an EMBL/GenBank/DDBJ whole genome shotgun (WGS) entry which is preliminary data.</text>
</comment>
<dbReference type="Gene3D" id="1.10.287.130">
    <property type="match status" value="1"/>
</dbReference>
<dbReference type="EC" id="2.7.13.3" evidence="3"/>
<dbReference type="InterPro" id="IPR003661">
    <property type="entry name" value="HisK_dim/P_dom"/>
</dbReference>
<dbReference type="Gene3D" id="3.30.565.10">
    <property type="entry name" value="Histidine kinase-like ATPase, C-terminal domain"/>
    <property type="match status" value="1"/>
</dbReference>
<evidence type="ECO:0000313" key="15">
    <source>
        <dbReference type="Proteomes" id="UP000253094"/>
    </source>
</evidence>
<dbReference type="PANTHER" id="PTHR45436:SF5">
    <property type="entry name" value="SENSOR HISTIDINE KINASE TRCS"/>
    <property type="match status" value="1"/>
</dbReference>
<keyword evidence="9" id="KW-0902">Two-component regulatory system</keyword>
<evidence type="ECO:0000256" key="11">
    <source>
        <dbReference type="SAM" id="SignalP"/>
    </source>
</evidence>
<dbReference type="SUPFAM" id="SSF55874">
    <property type="entry name" value="ATPase domain of HSP90 chaperone/DNA topoisomerase II/histidine kinase"/>
    <property type="match status" value="1"/>
</dbReference>
<dbReference type="OrthoDB" id="9786919at2"/>
<evidence type="ECO:0000256" key="5">
    <source>
        <dbReference type="ARBA" id="ARBA00022679"/>
    </source>
</evidence>
<dbReference type="Proteomes" id="UP000253094">
    <property type="component" value="Unassembled WGS sequence"/>
</dbReference>
<keyword evidence="6" id="KW-0812">Transmembrane</keyword>
<comment type="catalytic activity">
    <reaction evidence="1">
        <text>ATP + protein L-histidine = ADP + protein N-phospho-L-histidine.</text>
        <dbReference type="EC" id="2.7.13.3"/>
    </reaction>
</comment>
<keyword evidence="8" id="KW-1133">Transmembrane helix</keyword>
<name>A0A367F9I6_9ACTN</name>
<dbReference type="InterPro" id="IPR036890">
    <property type="entry name" value="HATPase_C_sf"/>
</dbReference>
<dbReference type="Pfam" id="PF02518">
    <property type="entry name" value="HATPase_c"/>
    <property type="match status" value="1"/>
</dbReference>
<dbReference type="SMART" id="SM00304">
    <property type="entry name" value="HAMP"/>
    <property type="match status" value="1"/>
</dbReference>
<evidence type="ECO:0000256" key="3">
    <source>
        <dbReference type="ARBA" id="ARBA00012438"/>
    </source>
</evidence>
<dbReference type="InterPro" id="IPR004358">
    <property type="entry name" value="Sig_transdc_His_kin-like_C"/>
</dbReference>
<dbReference type="PROSITE" id="PS50109">
    <property type="entry name" value="HIS_KIN"/>
    <property type="match status" value="1"/>
</dbReference>
<feature type="signal peptide" evidence="11">
    <location>
        <begin position="1"/>
        <end position="19"/>
    </location>
</feature>
<dbReference type="GO" id="GO:0005886">
    <property type="term" value="C:plasma membrane"/>
    <property type="evidence" value="ECO:0007669"/>
    <property type="project" value="UniProtKB-SubCell"/>
</dbReference>
<dbReference type="InterPro" id="IPR050428">
    <property type="entry name" value="TCS_sensor_his_kinase"/>
</dbReference>
<dbReference type="SMART" id="SM00387">
    <property type="entry name" value="HATPase_c"/>
    <property type="match status" value="1"/>
</dbReference>
<evidence type="ECO:0000256" key="4">
    <source>
        <dbReference type="ARBA" id="ARBA00022553"/>
    </source>
</evidence>
<dbReference type="EMBL" id="QOIL01000018">
    <property type="protein sequence ID" value="RCG26921.1"/>
    <property type="molecule type" value="Genomic_DNA"/>
</dbReference>
<gene>
    <name evidence="14" type="ORF">DQ384_28900</name>
</gene>
<feature type="domain" description="Histidine kinase" evidence="12">
    <location>
        <begin position="219"/>
        <end position="425"/>
    </location>
</feature>
<dbReference type="CDD" id="cd00075">
    <property type="entry name" value="HATPase"/>
    <property type="match status" value="1"/>
</dbReference>
<evidence type="ECO:0000256" key="9">
    <source>
        <dbReference type="ARBA" id="ARBA00023012"/>
    </source>
</evidence>
<dbReference type="SMART" id="SM00388">
    <property type="entry name" value="HisKA"/>
    <property type="match status" value="1"/>
</dbReference>
<evidence type="ECO:0000256" key="2">
    <source>
        <dbReference type="ARBA" id="ARBA00004236"/>
    </source>
</evidence>
<dbReference type="PROSITE" id="PS50885">
    <property type="entry name" value="HAMP"/>
    <property type="match status" value="1"/>
</dbReference>
<keyword evidence="10" id="KW-0472">Membrane</keyword>
<evidence type="ECO:0000256" key="10">
    <source>
        <dbReference type="ARBA" id="ARBA00023136"/>
    </source>
</evidence>
<comment type="subcellular location">
    <subcellularLocation>
        <location evidence="2">Cell membrane</location>
    </subcellularLocation>
</comment>
<evidence type="ECO:0000256" key="1">
    <source>
        <dbReference type="ARBA" id="ARBA00000085"/>
    </source>
</evidence>
<dbReference type="SUPFAM" id="SSF47384">
    <property type="entry name" value="Homodimeric domain of signal transducing histidine kinase"/>
    <property type="match status" value="1"/>
</dbReference>
<dbReference type="InterPro" id="IPR003594">
    <property type="entry name" value="HATPase_dom"/>
</dbReference>
<evidence type="ECO:0000256" key="8">
    <source>
        <dbReference type="ARBA" id="ARBA00022989"/>
    </source>
</evidence>
<sequence>MALLCTAMAMFMVVMMRQAAIDHGFEQLLARAVTMGSQARLQIPDLAKRAPDQTIQIVDPAGVVATATPDMAGRPLMSQVHPDVDAFAVTHTCDGQVFPGRCRIVLVYPFHRHDGVWELLMAAPGVPWYVNSELLVPLVAGWALLVGVTAAGSYRIVSKALEPVCDISGNLARITASDLGHRVPAPRYRDELRDLVETVNRTLDRTQSAVQQQLDFASDASHDLRSPLTAMRTQIEEALMDPHHADWLRTANALLESVERMQALIGDLLQIARLDTGVTGNREAISLTELVQRELDRQPRKVPVHQHLTPGVNVDGERIGLTRLLNNLLDNAERHAESAITVTLELHPGTAVLLVCDDGEGIAPEQREVIFKRFARLKASRVRDPGGTGLGLPIARQIAQLHGGTLTAEDSPRGARLVMRLPLAPAPRQGGSS</sequence>
<dbReference type="PANTHER" id="PTHR45436">
    <property type="entry name" value="SENSOR HISTIDINE KINASE YKOH"/>
    <property type="match status" value="1"/>
</dbReference>
<reference evidence="14 15" key="1">
    <citation type="submission" date="2018-06" db="EMBL/GenBank/DDBJ databases">
        <title>Sphaerisporangium craniellae sp. nov., isolated from a marine sponge in the South China Sea.</title>
        <authorList>
            <person name="Li L."/>
        </authorList>
    </citation>
    <scope>NUCLEOTIDE SEQUENCE [LARGE SCALE GENOMIC DNA]</scope>
    <source>
        <strain evidence="14 15">CCTCC AA 208026</strain>
    </source>
</reference>